<name>A0AAE1JHH5_9FABA</name>
<feature type="domain" description="Retroviral polymerase SH3-like" evidence="1">
    <location>
        <begin position="91"/>
        <end position="153"/>
    </location>
</feature>
<evidence type="ECO:0000259" key="1">
    <source>
        <dbReference type="Pfam" id="PF25597"/>
    </source>
</evidence>
<accession>A0AAE1JHH5</accession>
<sequence length="228" mass="25081">MHSHGILHQSSCVDIPAQNVVAERKNRHLLETACALMFHSYVPKSFWVDDMSTACFLINCMPLAILSGSMPYSIMFPTTKVFLVDPKIFGCVCFVRDVRPSFSKLDPKSLKCVFLGYSRVQKGYRCHSPNLRRYLISIDMTFHKSSSFFQSSTLSESSSVIDEPDHLLVYCVSLSPVPATVPAPDLLDDANVAIAPPSPVTASPTDPIHSPTTPVLDPFALNFAGPIC</sequence>
<reference evidence="2" key="1">
    <citation type="submission" date="2023-10" db="EMBL/GenBank/DDBJ databases">
        <title>Chromosome-level genome of the transformable northern wattle, Acacia crassicarpa.</title>
        <authorList>
            <person name="Massaro I."/>
            <person name="Sinha N.R."/>
            <person name="Poethig S."/>
            <person name="Leichty A.R."/>
        </authorList>
    </citation>
    <scope>NUCLEOTIDE SEQUENCE</scope>
    <source>
        <strain evidence="2">Acra3RX</strain>
        <tissue evidence="2">Leaf</tissue>
    </source>
</reference>
<dbReference type="InterPro" id="IPR039537">
    <property type="entry name" value="Retrotran_Ty1/copia-like"/>
</dbReference>
<protein>
    <recommendedName>
        <fullName evidence="1">Retroviral polymerase SH3-like domain-containing protein</fullName>
    </recommendedName>
</protein>
<dbReference type="EMBL" id="JAWXYG010000016">
    <property type="protein sequence ID" value="KAK4253219.1"/>
    <property type="molecule type" value="Genomic_DNA"/>
</dbReference>
<proteinExistence type="predicted"/>
<dbReference type="Gene3D" id="3.30.420.10">
    <property type="entry name" value="Ribonuclease H-like superfamily/Ribonuclease H"/>
    <property type="match status" value="1"/>
</dbReference>
<dbReference type="Proteomes" id="UP001293593">
    <property type="component" value="Unassembled WGS sequence"/>
</dbReference>
<evidence type="ECO:0000313" key="2">
    <source>
        <dbReference type="EMBL" id="KAK4253219.1"/>
    </source>
</evidence>
<dbReference type="PANTHER" id="PTHR42648:SF28">
    <property type="entry name" value="TRANSPOSON-ENCODED PROTEIN WITH RIBONUCLEASE H-LIKE AND RETROVIRUS ZINC FINGER-LIKE DOMAINS"/>
    <property type="match status" value="1"/>
</dbReference>
<dbReference type="InterPro" id="IPR036397">
    <property type="entry name" value="RNaseH_sf"/>
</dbReference>
<dbReference type="SUPFAM" id="SSF53098">
    <property type="entry name" value="Ribonuclease H-like"/>
    <property type="match status" value="1"/>
</dbReference>
<comment type="caution">
    <text evidence="2">The sequence shown here is derived from an EMBL/GenBank/DDBJ whole genome shotgun (WGS) entry which is preliminary data.</text>
</comment>
<dbReference type="Pfam" id="PF25597">
    <property type="entry name" value="SH3_retrovirus"/>
    <property type="match status" value="1"/>
</dbReference>
<dbReference type="InterPro" id="IPR057670">
    <property type="entry name" value="SH3_retrovirus"/>
</dbReference>
<gene>
    <name evidence="2" type="ORF">QN277_010549</name>
</gene>
<organism evidence="2 3">
    <name type="scientific">Acacia crassicarpa</name>
    <name type="common">northern wattle</name>
    <dbReference type="NCBI Taxonomy" id="499986"/>
    <lineage>
        <taxon>Eukaryota</taxon>
        <taxon>Viridiplantae</taxon>
        <taxon>Streptophyta</taxon>
        <taxon>Embryophyta</taxon>
        <taxon>Tracheophyta</taxon>
        <taxon>Spermatophyta</taxon>
        <taxon>Magnoliopsida</taxon>
        <taxon>eudicotyledons</taxon>
        <taxon>Gunneridae</taxon>
        <taxon>Pentapetalae</taxon>
        <taxon>rosids</taxon>
        <taxon>fabids</taxon>
        <taxon>Fabales</taxon>
        <taxon>Fabaceae</taxon>
        <taxon>Caesalpinioideae</taxon>
        <taxon>mimosoid clade</taxon>
        <taxon>Acacieae</taxon>
        <taxon>Acacia</taxon>
    </lineage>
</organism>
<dbReference type="AlphaFoldDB" id="A0AAE1JHH5"/>
<dbReference type="GO" id="GO:0003676">
    <property type="term" value="F:nucleic acid binding"/>
    <property type="evidence" value="ECO:0007669"/>
    <property type="project" value="InterPro"/>
</dbReference>
<dbReference type="PANTHER" id="PTHR42648">
    <property type="entry name" value="TRANSPOSASE, PUTATIVE-RELATED"/>
    <property type="match status" value="1"/>
</dbReference>
<evidence type="ECO:0000313" key="3">
    <source>
        <dbReference type="Proteomes" id="UP001293593"/>
    </source>
</evidence>
<keyword evidence="3" id="KW-1185">Reference proteome</keyword>
<dbReference type="InterPro" id="IPR012337">
    <property type="entry name" value="RNaseH-like_sf"/>
</dbReference>